<feature type="compositionally biased region" description="Low complexity" evidence="2">
    <location>
        <begin position="386"/>
        <end position="409"/>
    </location>
</feature>
<dbReference type="RefSeq" id="XP_017993145.1">
    <property type="nucleotide sequence ID" value="XM_018136622.1"/>
</dbReference>
<dbReference type="InterPro" id="IPR014840">
    <property type="entry name" value="HRD"/>
</dbReference>
<proteinExistence type="predicted"/>
<feature type="compositionally biased region" description="Basic and acidic residues" evidence="2">
    <location>
        <begin position="144"/>
        <end position="160"/>
    </location>
</feature>
<organism evidence="5 6">
    <name type="scientific">Malassezia pachydermatis</name>
    <dbReference type="NCBI Taxonomy" id="77020"/>
    <lineage>
        <taxon>Eukaryota</taxon>
        <taxon>Fungi</taxon>
        <taxon>Dikarya</taxon>
        <taxon>Basidiomycota</taxon>
        <taxon>Ustilaginomycotina</taxon>
        <taxon>Malasseziomycetes</taxon>
        <taxon>Malasseziales</taxon>
        <taxon>Malasseziaceae</taxon>
        <taxon>Malassezia</taxon>
    </lineage>
</organism>
<reference evidence="5 6" key="1">
    <citation type="submission" date="2015-07" db="EMBL/GenBank/DDBJ databases">
        <title>Draft Genome Sequence of Malassezia furfur CBS1878 and Malassezia pachydermatis CBS1879.</title>
        <authorList>
            <person name="Triana S."/>
            <person name="Ohm R."/>
            <person name="Gonzalez A."/>
            <person name="DeCock H."/>
            <person name="Restrepo S."/>
            <person name="Celis A."/>
        </authorList>
    </citation>
    <scope>NUCLEOTIDE SEQUENCE [LARGE SCALE GENOMIC DNA]</scope>
    <source>
        <strain evidence="5 6">CBS 1879</strain>
    </source>
</reference>
<feature type="domain" description="Ubinuclein middle" evidence="4">
    <location>
        <begin position="502"/>
        <end position="724"/>
    </location>
</feature>
<gene>
    <name evidence="5" type="ORF">Malapachy_2130</name>
</gene>
<dbReference type="OrthoDB" id="5576775at2759"/>
<feature type="compositionally biased region" description="Polar residues" evidence="2">
    <location>
        <begin position="441"/>
        <end position="456"/>
    </location>
</feature>
<keyword evidence="6" id="KW-1185">Reference proteome</keyword>
<evidence type="ECO:0000259" key="3">
    <source>
        <dbReference type="Pfam" id="PF08729"/>
    </source>
</evidence>
<dbReference type="GeneID" id="28728497"/>
<feature type="domain" description="Hpc2-related" evidence="3">
    <location>
        <begin position="327"/>
        <end position="375"/>
    </location>
</feature>
<dbReference type="AlphaFoldDB" id="A0A0M9VQG2"/>
<feature type="compositionally biased region" description="Low complexity" evidence="2">
    <location>
        <begin position="457"/>
        <end position="478"/>
    </location>
</feature>
<accession>A0A0M9VQG2</accession>
<feature type="compositionally biased region" description="Low complexity" evidence="2">
    <location>
        <begin position="183"/>
        <end position="199"/>
    </location>
</feature>
<evidence type="ECO:0000256" key="2">
    <source>
        <dbReference type="SAM" id="MobiDB-lite"/>
    </source>
</evidence>
<feature type="region of interest" description="Disordered" evidence="2">
    <location>
        <begin position="385"/>
        <end position="503"/>
    </location>
</feature>
<protein>
    <submittedName>
        <fullName evidence="5">Uncharacterized protein</fullName>
    </submittedName>
</protein>
<evidence type="ECO:0000313" key="5">
    <source>
        <dbReference type="EMBL" id="KOS15513.1"/>
    </source>
</evidence>
<feature type="compositionally biased region" description="Low complexity" evidence="2">
    <location>
        <begin position="119"/>
        <end position="130"/>
    </location>
</feature>
<dbReference type="Pfam" id="PF08729">
    <property type="entry name" value="HUN"/>
    <property type="match status" value="1"/>
</dbReference>
<name>A0A0M9VQG2_9BASI</name>
<keyword evidence="1" id="KW-0597">Phosphoprotein</keyword>
<sequence length="746" mass="82074">MDNDAAQGSPPRSPSSALDERGVTTQELIMGMSEPEDPVLLDDVRVVEVSSTQRPNTSAPSTATTTGFSLTAPAPLPSTHPRTESTKNPSPPIPEAEHPAAVVPPAEDEAVTSKADEPATSTATSLGSSTDKIVSEKNTPSGSEPERPTTSKGTDAEKIIGRPAPSTSETPTLVPKGKEPKRATLTTTQQSNTASTSSLPEDEANAIDKEEMPQASQSRKRARSPSPVDPLSMPAPPRPTIRLSFPLHKEGKGKSEYIYNIPKLAVKQLKNKYPEWTSWYSAMYLEQDEAKSTRELGLSVQELKDLGGLAKLLHKYPTQGPATHLSRKRRVDEYDVGSYDTKDPFVDDSELGVDEPTHIVRTQADGFYVAQGKVELARAKMSAIPSSRSASAFRSSIGSSGSRGWAAGRTNKLLAKRAASRRQEGSVEPKSPSPQVAAVPNPTSAPTESVPKATTISSAETPSTLATTSAPSAEAPLTELATMAPAPSQKEGNDKKKNKYPTRPVHPQLQAMFDHLKTLVSQASFAVKTKFPPELKPPLIETAKLAVELDEYNENFFNYLPSIFPYNRFTMMKLTKREFFHKHMAYFKELQEEHFEKLGRLIQESFPAQVAEYEALCLERGVEGKDNTDGGVDDEVNENGAGEDSRLLETDDLVKRFRWSDDMRDELFTIVTVENAMSEIRNEKLKLENSPETYSEINARKSLYKRLVELFPQDGWVTSTNISREYGLVKKRRDREDALQYEDMAY</sequence>
<dbReference type="VEuPathDB" id="FungiDB:Malapachy_2130"/>
<comment type="caution">
    <text evidence="5">The sequence shown here is derived from an EMBL/GenBank/DDBJ whole genome shotgun (WGS) entry which is preliminary data.</text>
</comment>
<dbReference type="Proteomes" id="UP000037751">
    <property type="component" value="Unassembled WGS sequence"/>
</dbReference>
<dbReference type="InterPro" id="IPR026947">
    <property type="entry name" value="UBN_middle_dom"/>
</dbReference>
<dbReference type="STRING" id="77020.A0A0M9VQG2"/>
<evidence type="ECO:0000313" key="6">
    <source>
        <dbReference type="Proteomes" id="UP000037751"/>
    </source>
</evidence>
<dbReference type="Pfam" id="PF14075">
    <property type="entry name" value="UBN_AB"/>
    <property type="match status" value="1"/>
</dbReference>
<evidence type="ECO:0000259" key="4">
    <source>
        <dbReference type="Pfam" id="PF14075"/>
    </source>
</evidence>
<evidence type="ECO:0000256" key="1">
    <source>
        <dbReference type="ARBA" id="ARBA00022553"/>
    </source>
</evidence>
<feature type="region of interest" description="Disordered" evidence="2">
    <location>
        <begin position="46"/>
        <end position="247"/>
    </location>
</feature>
<feature type="compositionally biased region" description="Low complexity" evidence="2">
    <location>
        <begin position="55"/>
        <end position="66"/>
    </location>
</feature>
<feature type="region of interest" description="Disordered" evidence="2">
    <location>
        <begin position="1"/>
        <end position="24"/>
    </location>
</feature>
<dbReference type="EMBL" id="LGAV01000002">
    <property type="protein sequence ID" value="KOS15513.1"/>
    <property type="molecule type" value="Genomic_DNA"/>
</dbReference>